<dbReference type="SUPFAM" id="SSF102114">
    <property type="entry name" value="Radical SAM enzymes"/>
    <property type="match status" value="1"/>
</dbReference>
<dbReference type="Pfam" id="PF04055">
    <property type="entry name" value="Radical_SAM"/>
    <property type="match status" value="1"/>
</dbReference>
<evidence type="ECO:0000256" key="3">
    <source>
        <dbReference type="ARBA" id="ARBA00022723"/>
    </source>
</evidence>
<proteinExistence type="inferred from homology"/>
<dbReference type="PROSITE" id="PS51918">
    <property type="entry name" value="RADICAL_SAM"/>
    <property type="match status" value="1"/>
</dbReference>
<dbReference type="PANTHER" id="PTHR43273">
    <property type="entry name" value="ANAEROBIC SULFATASE-MATURATING ENZYME HOMOLOG ASLB-RELATED"/>
    <property type="match status" value="1"/>
</dbReference>
<keyword evidence="4" id="KW-0560">Oxidoreductase</keyword>
<protein>
    <recommendedName>
        <fullName evidence="8">Radical SAM core domain-containing protein</fullName>
    </recommendedName>
</protein>
<evidence type="ECO:0000256" key="4">
    <source>
        <dbReference type="ARBA" id="ARBA00023002"/>
    </source>
</evidence>
<dbReference type="GO" id="GO:0016491">
    <property type="term" value="F:oxidoreductase activity"/>
    <property type="evidence" value="ECO:0007669"/>
    <property type="project" value="UniProtKB-KW"/>
</dbReference>
<evidence type="ECO:0000256" key="1">
    <source>
        <dbReference type="ARBA" id="ARBA00001966"/>
    </source>
</evidence>
<dbReference type="InterPro" id="IPR023885">
    <property type="entry name" value="4Fe4S-binding_SPASM_dom"/>
</dbReference>
<dbReference type="EMBL" id="QKWJ01000053">
    <property type="protein sequence ID" value="RDK06845.1"/>
    <property type="molecule type" value="Genomic_DNA"/>
</dbReference>
<evidence type="ECO:0000256" key="5">
    <source>
        <dbReference type="ARBA" id="ARBA00023004"/>
    </source>
</evidence>
<dbReference type="InterPro" id="IPR013785">
    <property type="entry name" value="Aldolase_TIM"/>
</dbReference>
<dbReference type="NCBIfam" id="TIGR04085">
    <property type="entry name" value="rSAM_more_4Fe4S"/>
    <property type="match status" value="1"/>
</dbReference>
<keyword evidence="10" id="KW-1185">Reference proteome</keyword>
<dbReference type="GO" id="GO:0046872">
    <property type="term" value="F:metal ion binding"/>
    <property type="evidence" value="ECO:0007669"/>
    <property type="project" value="UniProtKB-KW"/>
</dbReference>
<feature type="domain" description="Radical SAM core" evidence="8">
    <location>
        <begin position="91"/>
        <end position="319"/>
    </location>
</feature>
<dbReference type="AlphaFoldDB" id="A0A370NML0"/>
<dbReference type="PROSITE" id="PS00070">
    <property type="entry name" value="ALDEHYDE_DEHYDR_CYS"/>
    <property type="match status" value="1"/>
</dbReference>
<evidence type="ECO:0000313" key="10">
    <source>
        <dbReference type="Proteomes" id="UP000255165"/>
    </source>
</evidence>
<dbReference type="SFLD" id="SFLDG01067">
    <property type="entry name" value="SPASM/twitch_domain_containing"/>
    <property type="match status" value="1"/>
</dbReference>
<dbReference type="Proteomes" id="UP000255165">
    <property type="component" value="Unassembled WGS sequence"/>
</dbReference>
<dbReference type="GO" id="GO:0051536">
    <property type="term" value="F:iron-sulfur cluster binding"/>
    <property type="evidence" value="ECO:0007669"/>
    <property type="project" value="UniProtKB-KW"/>
</dbReference>
<evidence type="ECO:0000313" key="9">
    <source>
        <dbReference type="EMBL" id="RDK06845.1"/>
    </source>
</evidence>
<evidence type="ECO:0000256" key="7">
    <source>
        <dbReference type="ARBA" id="ARBA00023601"/>
    </source>
</evidence>
<dbReference type="SFLD" id="SFLDS00029">
    <property type="entry name" value="Radical_SAM"/>
    <property type="match status" value="1"/>
</dbReference>
<dbReference type="Gene3D" id="3.20.20.70">
    <property type="entry name" value="Aldolase class I"/>
    <property type="match status" value="1"/>
</dbReference>
<sequence>MNEEEVVRLSSDVSIIRREKRVLAVNRKSLKWLGIPLTLAPLLLRFDGRTRQQISQGWDSSQIAYFDFEQWALEGDLLEIGAVAQQSEEAPLERQIVILKLVQGCNLACSYCYDEATTQVIRMDLSVLKAAIKRSFTSRSTDRLHFHFLGGEPTLHWDGIEQGVTFGRDLAEASGVSVSFALGTNGTLISPRQLRWLAENDVAIRLSVDGGEGAHDKYRIDHAGRGTHAKVMSFLRRLLDSGYRNWTVVSTVTKASVGQIPAFVQYLESIGVPSIQLQPCRQQGFAAGVAGLSPSGLEYAKALREMTLLVVRGEVSHIRIEALLRSAFPFLTGRSVYAGCSGQRCGAGSEIIAYDYDGSVGACDTIPKGNLRRMGEVQGTVINFLPIAQKASVMAIPECQTCAWLKPCRGGCPGAAASDDGSFFWKHSMECEFNLDFLPFLLEAMGSSDVLLEYLSRHVSSLQGEILQDRVN</sequence>
<keyword evidence="3" id="KW-0479">Metal-binding</keyword>
<keyword evidence="5" id="KW-0408">Iron</keyword>
<dbReference type="InterPro" id="IPR016160">
    <property type="entry name" value="Ald_DH_CS_CYS"/>
</dbReference>
<dbReference type="PANTHER" id="PTHR43273:SF3">
    <property type="entry name" value="ANAEROBIC SULFATASE-MATURATING ENZYME HOMOLOG ASLB-RELATED"/>
    <property type="match status" value="1"/>
</dbReference>
<dbReference type="SFLD" id="SFLDG01386">
    <property type="entry name" value="main_SPASM_domain-containing"/>
    <property type="match status" value="1"/>
</dbReference>
<evidence type="ECO:0000256" key="6">
    <source>
        <dbReference type="ARBA" id="ARBA00023014"/>
    </source>
</evidence>
<comment type="similarity">
    <text evidence="7">Belongs to the radical SAM superfamily. Anaerobic sulfatase-maturating enzyme family.</text>
</comment>
<accession>A0A370NML0</accession>
<dbReference type="InterPro" id="IPR058240">
    <property type="entry name" value="rSAM_sf"/>
</dbReference>
<evidence type="ECO:0000259" key="8">
    <source>
        <dbReference type="PROSITE" id="PS51918"/>
    </source>
</evidence>
<dbReference type="SFLD" id="SFLDG01384">
    <property type="entry name" value="thioether_bond_formation_requi"/>
    <property type="match status" value="1"/>
</dbReference>
<evidence type="ECO:0000256" key="2">
    <source>
        <dbReference type="ARBA" id="ARBA00022691"/>
    </source>
</evidence>
<keyword evidence="6" id="KW-0411">Iron-sulfur</keyword>
<dbReference type="InterPro" id="IPR007197">
    <property type="entry name" value="rSAM"/>
</dbReference>
<reference evidence="10" key="1">
    <citation type="submission" date="2018-06" db="EMBL/GenBank/DDBJ databases">
        <authorList>
            <person name="Feng T."/>
            <person name="Jeon C.O."/>
        </authorList>
    </citation>
    <scope>NUCLEOTIDE SEQUENCE [LARGE SCALE GENOMIC DNA]</scope>
    <source>
        <strain evidence="10">S23</strain>
    </source>
</reference>
<dbReference type="CDD" id="cd01335">
    <property type="entry name" value="Radical_SAM"/>
    <property type="match status" value="1"/>
</dbReference>
<dbReference type="InterPro" id="IPR023867">
    <property type="entry name" value="Sulphatase_maturase_rSAM"/>
</dbReference>
<comment type="caution">
    <text evidence="9">The sequence shown here is derived from an EMBL/GenBank/DDBJ whole genome shotgun (WGS) entry which is preliminary data.</text>
</comment>
<dbReference type="RefSeq" id="WP_115214745.1">
    <property type="nucleotide sequence ID" value="NZ_QKWJ01000053.1"/>
</dbReference>
<gene>
    <name evidence="9" type="ORF">DN412_29140</name>
</gene>
<keyword evidence="2" id="KW-0949">S-adenosyl-L-methionine</keyword>
<organism evidence="9 10">
    <name type="scientific">Cupriavidus lacunae</name>
    <dbReference type="NCBI Taxonomy" id="2666307"/>
    <lineage>
        <taxon>Bacteria</taxon>
        <taxon>Pseudomonadati</taxon>
        <taxon>Pseudomonadota</taxon>
        <taxon>Betaproteobacteria</taxon>
        <taxon>Burkholderiales</taxon>
        <taxon>Burkholderiaceae</taxon>
        <taxon>Cupriavidus</taxon>
    </lineage>
</organism>
<comment type="cofactor">
    <cofactor evidence="1">
        <name>[4Fe-4S] cluster</name>
        <dbReference type="ChEBI" id="CHEBI:49883"/>
    </cofactor>
</comment>
<name>A0A370NML0_9BURK</name>